<comment type="caution">
    <text evidence="2">The sequence shown here is derived from an EMBL/GenBank/DDBJ whole genome shotgun (WGS) entry which is preliminary data.</text>
</comment>
<dbReference type="InterPro" id="IPR004314">
    <property type="entry name" value="Neprosin"/>
</dbReference>
<reference evidence="2" key="1">
    <citation type="journal article" date="2018" name="Nat. Plants">
        <title>Whole-genome landscape of Medicago truncatula symbiotic genes.</title>
        <authorList>
            <person name="Pecrix Y."/>
            <person name="Gamas P."/>
            <person name="Carrere S."/>
        </authorList>
    </citation>
    <scope>NUCLEOTIDE SEQUENCE</scope>
    <source>
        <tissue evidence="2">Leaves</tissue>
    </source>
</reference>
<dbReference type="Pfam" id="PF03080">
    <property type="entry name" value="Neprosin"/>
    <property type="match status" value="1"/>
</dbReference>
<dbReference type="PANTHER" id="PTHR31589">
    <property type="entry name" value="PROTEIN, PUTATIVE (DUF239)-RELATED-RELATED"/>
    <property type="match status" value="1"/>
</dbReference>
<organism evidence="2">
    <name type="scientific">Medicago truncatula</name>
    <name type="common">Barrel medic</name>
    <name type="synonym">Medicago tribuloides</name>
    <dbReference type="NCBI Taxonomy" id="3880"/>
    <lineage>
        <taxon>Eukaryota</taxon>
        <taxon>Viridiplantae</taxon>
        <taxon>Streptophyta</taxon>
        <taxon>Embryophyta</taxon>
        <taxon>Tracheophyta</taxon>
        <taxon>Spermatophyta</taxon>
        <taxon>Magnoliopsida</taxon>
        <taxon>eudicotyledons</taxon>
        <taxon>Gunneridae</taxon>
        <taxon>Pentapetalae</taxon>
        <taxon>rosids</taxon>
        <taxon>fabids</taxon>
        <taxon>Fabales</taxon>
        <taxon>Fabaceae</taxon>
        <taxon>Papilionoideae</taxon>
        <taxon>50 kb inversion clade</taxon>
        <taxon>NPAAA clade</taxon>
        <taxon>Hologalegina</taxon>
        <taxon>IRL clade</taxon>
        <taxon>Trifolieae</taxon>
        <taxon>Medicago</taxon>
    </lineage>
</organism>
<dbReference type="Gene3D" id="3.90.1320.10">
    <property type="entry name" value="Outer-capsid protein sigma 3, large lobe"/>
    <property type="match status" value="1"/>
</dbReference>
<dbReference type="AlphaFoldDB" id="A0A396GKM0"/>
<dbReference type="EMBL" id="PSQE01000008">
    <property type="protein sequence ID" value="RHN41652.1"/>
    <property type="molecule type" value="Genomic_DNA"/>
</dbReference>
<name>A0A396GKM0_MEDTR</name>
<dbReference type="Proteomes" id="UP000265566">
    <property type="component" value="Chromosome 8"/>
</dbReference>
<dbReference type="Gramene" id="rna47995">
    <property type="protein sequence ID" value="RHN41652.1"/>
    <property type="gene ID" value="gene47995"/>
</dbReference>
<gene>
    <name evidence="2" type="ORF">MtrunA17_Chr8g0368331</name>
</gene>
<evidence type="ECO:0000313" key="2">
    <source>
        <dbReference type="EMBL" id="RHN41652.1"/>
    </source>
</evidence>
<proteinExistence type="predicted"/>
<dbReference type="PANTHER" id="PTHR31589:SF175">
    <property type="entry name" value="CARBOXYL-TERMINAL PEPTIDASE"/>
    <property type="match status" value="1"/>
</dbReference>
<evidence type="ECO:0000259" key="1">
    <source>
        <dbReference type="PROSITE" id="PS52045"/>
    </source>
</evidence>
<dbReference type="InterPro" id="IPR053168">
    <property type="entry name" value="Glutamic_endopeptidase"/>
</dbReference>
<feature type="domain" description="Neprosin PEP catalytic" evidence="1">
    <location>
        <begin position="1"/>
        <end position="286"/>
    </location>
</feature>
<dbReference type="PROSITE" id="PS52045">
    <property type="entry name" value="NEPROSIN_PEP_CD"/>
    <property type="match status" value="1"/>
</dbReference>
<sequence>MTNGFFLLLHTEQHAMASVQGDGYTGASAVLNIWQPKLDYCYEFSAAKILLSSQKSGDIIETGWQGFSRALQKCTGLGHGLCDIGVDFFKIPVYQHLYGDGRPRLFIHWTADPERQNGCYDLKCSGFVQTHNKVVLGGSVTPASIYDGKQYGLKLTIWKDPNNGNWWLELESGIHIGYWPASLFTELKGEAYFAEFGGEVFNLKPSGAHTSTEMGSGHFVSGRGFGRAAFIKKMKVAVTEQNVYIDLPDPDFSSDHPNCYNVKGGFIKDWGSYLYYGGPGYNKNCP</sequence>
<accession>A0A396GKM0</accession>
<protein>
    <submittedName>
        <fullName evidence="2">Putative neprosin</fullName>
    </submittedName>
</protein>